<feature type="transmembrane region" description="Helical" evidence="4">
    <location>
        <begin position="410"/>
        <end position="427"/>
    </location>
</feature>
<dbReference type="PANTHER" id="PTHR43156">
    <property type="entry name" value="STAGE II SPORULATION PROTEIN E-RELATED"/>
    <property type="match status" value="1"/>
</dbReference>
<dbReference type="PANTHER" id="PTHR43156:SF9">
    <property type="entry name" value="HAMP DOMAIN-CONTAINING PROTEIN"/>
    <property type="match status" value="1"/>
</dbReference>
<protein>
    <submittedName>
        <fullName evidence="6">SpoIIE family protein phosphatase</fullName>
    </submittedName>
</protein>
<evidence type="ECO:0000256" key="4">
    <source>
        <dbReference type="SAM" id="Phobius"/>
    </source>
</evidence>
<dbReference type="InterPro" id="IPR029016">
    <property type="entry name" value="GAF-like_dom_sf"/>
</dbReference>
<dbReference type="SUPFAM" id="SSF49464">
    <property type="entry name" value="Carboxypeptidase regulatory domain-like"/>
    <property type="match status" value="1"/>
</dbReference>
<dbReference type="Gene3D" id="3.30.450.40">
    <property type="match status" value="1"/>
</dbReference>
<dbReference type="InterPro" id="IPR036457">
    <property type="entry name" value="PPM-type-like_dom_sf"/>
</dbReference>
<organism evidence="6 7">
    <name type="scientific">Flammeovirga aprica JL-4</name>
    <dbReference type="NCBI Taxonomy" id="694437"/>
    <lineage>
        <taxon>Bacteria</taxon>
        <taxon>Pseudomonadati</taxon>
        <taxon>Bacteroidota</taxon>
        <taxon>Cytophagia</taxon>
        <taxon>Cytophagales</taxon>
        <taxon>Flammeovirgaceae</taxon>
        <taxon>Flammeovirga</taxon>
    </lineage>
</organism>
<sequence>MMKQISKSYILTLFLLITTTFNLIAQDKVVKGIVIDEDQQPVYNSIVYLDGNKVATTNSEGKFSFTTANPSKVRNLNVIKRGYKMQTWALESSNIIKVLLTFAPVYIDGEVYKDGKPVAGKFVKISGQKFKAVKTNSKGAFQLVVDRNYNVQTSTIFLVDGDPIKKKFTKYNAKVNKVTINLPSENGETKPVQVAKKTPAATPAKVQSQPQSDDIYVDPILVVVVYDEDISPADSLNVRINEKNFITDKNGEFEVYADSLSEANFEIDEYSIIKTKYDYEDNYMFVYISDGKEDGNQGETNMEYSANFQAVFNSLEAEKQLLQENGSNLRKEIQKISEKLDKDINPKNKKALESYLERLTNSLIENELRYEEAQYKTSQMLERMRTQITNQETTIVQIEEEKEEVETERMLYFFVAAISLILIFVFYKNSQKLKEQRDDLQEITGRLEKANEEVVKSHEEMLSVKDIGQKFTATLDFDKHMLDLQESVMELVPANTFGIGIYNKFDKRLEFRNQVSDVGLENYYSVSVSDAYSLASWCFNNEVELIINNFDEESPLYIPQGRSMPTKINQSIIYMPLIVETKVLGVITMQSKEPNQYNDINISNLKALASYASIAVSNYISYKELSEKNKSITDSMRYAKTIQNAILPSETLLKENFKDHFILYRSKDIVSGDFYWFKRKEVNGAVMKFIAVVDCTGHGVPGAFMSMIGNALLNDIVNVKGITDTVEILDALNVGVKESLQQENSMNDDGMDVALIAMKEEADGVHIQFSGAKRPIFVYQQSKGELEVIQGDIKSIGYSSRKNKEFTAHNIVLQKEDIIYLSTDGYVDQNNADREKIGSLKLKDIIASNASKSMTEQEEALEEILDQHIVGEIEQRDDITVMGVRV</sequence>
<dbReference type="AlphaFoldDB" id="A0A7X9RZV7"/>
<keyword evidence="4" id="KW-1133">Transmembrane helix</keyword>
<dbReference type="EMBL" id="JABANE010000114">
    <property type="protein sequence ID" value="NME71776.1"/>
    <property type="molecule type" value="Genomic_DNA"/>
</dbReference>
<keyword evidence="2" id="KW-0175">Coiled coil</keyword>
<comment type="caution">
    <text evidence="6">The sequence shown here is derived from an EMBL/GenBank/DDBJ whole genome shotgun (WGS) entry which is preliminary data.</text>
</comment>
<proteinExistence type="predicted"/>
<evidence type="ECO:0000313" key="7">
    <source>
        <dbReference type="Proteomes" id="UP000576082"/>
    </source>
</evidence>
<dbReference type="GO" id="GO:0016791">
    <property type="term" value="F:phosphatase activity"/>
    <property type="evidence" value="ECO:0007669"/>
    <property type="project" value="TreeGrafter"/>
</dbReference>
<dbReference type="InterPro" id="IPR052016">
    <property type="entry name" value="Bact_Sigma-Reg"/>
</dbReference>
<reference evidence="6 7" key="1">
    <citation type="submission" date="2020-04" db="EMBL/GenBank/DDBJ databases">
        <title>Flammeovirga sp. SR4, a novel species isolated from seawater.</title>
        <authorList>
            <person name="Wang X."/>
        </authorList>
    </citation>
    <scope>NUCLEOTIDE SEQUENCE [LARGE SCALE GENOMIC DNA]</scope>
    <source>
        <strain evidence="6 7">ATCC 23126</strain>
    </source>
</reference>
<feature type="compositionally biased region" description="Low complexity" evidence="3">
    <location>
        <begin position="195"/>
        <end position="205"/>
    </location>
</feature>
<keyword evidence="4" id="KW-0472">Membrane</keyword>
<keyword evidence="4" id="KW-0812">Transmembrane</keyword>
<dbReference type="Pfam" id="PF07228">
    <property type="entry name" value="SpoIIE"/>
    <property type="match status" value="1"/>
</dbReference>
<accession>A0A7X9RZV7</accession>
<evidence type="ECO:0000256" key="2">
    <source>
        <dbReference type="SAM" id="Coils"/>
    </source>
</evidence>
<evidence type="ECO:0000313" key="6">
    <source>
        <dbReference type="EMBL" id="NME71776.1"/>
    </source>
</evidence>
<keyword evidence="1" id="KW-0378">Hydrolase</keyword>
<dbReference type="InterPro" id="IPR008969">
    <property type="entry name" value="CarboxyPept-like_regulatory"/>
</dbReference>
<gene>
    <name evidence="6" type="ORF">HHU12_27675</name>
</gene>
<name>A0A7X9RZV7_9BACT</name>
<dbReference type="Proteomes" id="UP000576082">
    <property type="component" value="Unassembled WGS sequence"/>
</dbReference>
<dbReference type="InterPro" id="IPR001932">
    <property type="entry name" value="PPM-type_phosphatase-like_dom"/>
</dbReference>
<dbReference type="RefSeq" id="WP_169659982.1">
    <property type="nucleotide sequence ID" value="NZ_JABANE010000114.1"/>
</dbReference>
<dbReference type="InterPro" id="IPR003018">
    <property type="entry name" value="GAF"/>
</dbReference>
<keyword evidence="7" id="KW-1185">Reference proteome</keyword>
<feature type="domain" description="PPM-type phosphatase" evidence="5">
    <location>
        <begin position="655"/>
        <end position="886"/>
    </location>
</feature>
<feature type="region of interest" description="Disordered" evidence="3">
    <location>
        <begin position="189"/>
        <end position="209"/>
    </location>
</feature>
<dbReference type="Pfam" id="PF13185">
    <property type="entry name" value="GAF_2"/>
    <property type="match status" value="1"/>
</dbReference>
<dbReference type="Gene3D" id="2.60.40.1120">
    <property type="entry name" value="Carboxypeptidase-like, regulatory domain"/>
    <property type="match status" value="1"/>
</dbReference>
<dbReference type="Gene3D" id="3.60.40.10">
    <property type="entry name" value="PPM-type phosphatase domain"/>
    <property type="match status" value="1"/>
</dbReference>
<evidence type="ECO:0000256" key="3">
    <source>
        <dbReference type="SAM" id="MobiDB-lite"/>
    </source>
</evidence>
<feature type="coiled-coil region" evidence="2">
    <location>
        <begin position="305"/>
        <end position="460"/>
    </location>
</feature>
<dbReference type="SUPFAM" id="SSF55781">
    <property type="entry name" value="GAF domain-like"/>
    <property type="match status" value="1"/>
</dbReference>
<evidence type="ECO:0000256" key="1">
    <source>
        <dbReference type="ARBA" id="ARBA00022801"/>
    </source>
</evidence>
<dbReference type="SMART" id="SM00331">
    <property type="entry name" value="PP2C_SIG"/>
    <property type="match status" value="1"/>
</dbReference>
<evidence type="ECO:0000259" key="5">
    <source>
        <dbReference type="SMART" id="SM00331"/>
    </source>
</evidence>